<keyword evidence="4 6" id="KW-1133">Transmembrane helix</keyword>
<evidence type="ECO:0000256" key="6">
    <source>
        <dbReference type="SAM" id="Phobius"/>
    </source>
</evidence>
<feature type="domain" description="Major facilitator superfamily (MFS) profile" evidence="7">
    <location>
        <begin position="58"/>
        <end position="504"/>
    </location>
</feature>
<feature type="transmembrane region" description="Helical" evidence="6">
    <location>
        <begin position="446"/>
        <end position="470"/>
    </location>
</feature>
<dbReference type="PANTHER" id="PTHR48022">
    <property type="entry name" value="PLASTIDIC GLUCOSE TRANSPORTER 4"/>
    <property type="match status" value="1"/>
</dbReference>
<name>A0AAD6I736_PENCN</name>
<evidence type="ECO:0000256" key="5">
    <source>
        <dbReference type="ARBA" id="ARBA00023136"/>
    </source>
</evidence>
<dbReference type="PROSITE" id="PS50850">
    <property type="entry name" value="MFS"/>
    <property type="match status" value="1"/>
</dbReference>
<evidence type="ECO:0000313" key="9">
    <source>
        <dbReference type="Proteomes" id="UP001219568"/>
    </source>
</evidence>
<feature type="transmembrane region" description="Helical" evidence="6">
    <location>
        <begin position="382"/>
        <end position="404"/>
    </location>
</feature>
<dbReference type="Gene3D" id="1.20.1250.20">
    <property type="entry name" value="MFS general substrate transporter like domains"/>
    <property type="match status" value="1"/>
</dbReference>
<reference evidence="8" key="1">
    <citation type="journal article" date="2023" name="IMA Fungus">
        <title>Comparative genomic study of the Penicillium genus elucidates a diverse pangenome and 15 lateral gene transfer events.</title>
        <authorList>
            <person name="Petersen C."/>
            <person name="Sorensen T."/>
            <person name="Nielsen M.R."/>
            <person name="Sondergaard T.E."/>
            <person name="Sorensen J.L."/>
            <person name="Fitzpatrick D.A."/>
            <person name="Frisvad J.C."/>
            <person name="Nielsen K.L."/>
        </authorList>
    </citation>
    <scope>NUCLEOTIDE SEQUENCE</scope>
    <source>
        <strain evidence="8">IBT 15450</strain>
    </source>
</reference>
<evidence type="ECO:0000256" key="2">
    <source>
        <dbReference type="ARBA" id="ARBA00010992"/>
    </source>
</evidence>
<dbReference type="InterPro" id="IPR050360">
    <property type="entry name" value="MFS_Sugar_Transporters"/>
</dbReference>
<dbReference type="AlphaFoldDB" id="A0AAD6I736"/>
<proteinExistence type="inferred from homology"/>
<dbReference type="InterPro" id="IPR036259">
    <property type="entry name" value="MFS_trans_sf"/>
</dbReference>
<comment type="caution">
    <text evidence="8">The sequence shown here is derived from an EMBL/GenBank/DDBJ whole genome shotgun (WGS) entry which is preliminary data.</text>
</comment>
<dbReference type="InterPro" id="IPR005828">
    <property type="entry name" value="MFS_sugar_transport-like"/>
</dbReference>
<feature type="transmembrane region" description="Helical" evidence="6">
    <location>
        <begin position="482"/>
        <end position="500"/>
    </location>
</feature>
<comment type="subcellular location">
    <subcellularLocation>
        <location evidence="1">Membrane</location>
        <topology evidence="1">Multi-pass membrane protein</topology>
    </subcellularLocation>
</comment>
<evidence type="ECO:0000313" key="8">
    <source>
        <dbReference type="EMBL" id="KAJ6034425.1"/>
    </source>
</evidence>
<feature type="transmembrane region" description="Helical" evidence="6">
    <location>
        <begin position="410"/>
        <end position="434"/>
    </location>
</feature>
<dbReference type="GO" id="GO:0005351">
    <property type="term" value="F:carbohydrate:proton symporter activity"/>
    <property type="evidence" value="ECO:0007669"/>
    <property type="project" value="TreeGrafter"/>
</dbReference>
<evidence type="ECO:0000256" key="3">
    <source>
        <dbReference type="ARBA" id="ARBA00022692"/>
    </source>
</evidence>
<feature type="transmembrane region" description="Helical" evidence="6">
    <location>
        <begin position="139"/>
        <end position="157"/>
    </location>
</feature>
<feature type="transmembrane region" description="Helical" evidence="6">
    <location>
        <begin position="197"/>
        <end position="215"/>
    </location>
</feature>
<reference evidence="8" key="2">
    <citation type="submission" date="2023-01" db="EMBL/GenBank/DDBJ databases">
        <authorList>
            <person name="Petersen C."/>
        </authorList>
    </citation>
    <scope>NUCLEOTIDE SEQUENCE</scope>
    <source>
        <strain evidence="8">IBT 15450</strain>
    </source>
</reference>
<comment type="similarity">
    <text evidence="2">Belongs to the major facilitator superfamily. Sugar transporter (TC 2.A.1.1) family.</text>
</comment>
<sequence length="544" mass="60981">MATNSLPKGTEERVEDLDIHEDALKSSEIAQDAVAKGQATTGYEQLTILESIVMFRRTIFFCTLAAFSAAADGYQIGINASIVANKGFVRQFATKTSDAGVLYLESPILSAWGSIMSVGQIIGTSTIPFISHRWGRKAAMWWLWLFACASVLAESFARKWPVWLVAKLLAGYAVGCLQATLPPYISELAPIRIRGGLLMSYQFWWALGSFSAQIALRTVNADYPYKWLVPIYTQWGHVAIMFIVYCILPESPVWCATRGLEEKSKRIFSMLHRNIEGYDVDRQYNLVIMTVEHEREVAVQQRREQWWSIFRGTDGLRTTIAFWPGLAQQCIGLKLFGTFGTYFFQQAGVSQPFTVKCITSSIQIATVLGNIALVENFGRRPLACWAVTLSWVACCVVGILGVVPDNKAKTYVFVLFACFWNIGMMTCGTAASAFNGEISSQRLRPYTAAFAVGITCVLGVIMDVLVPYMVNAHMWNWGLKTGWFYAGIGFPAMIGMWFFIPETKSRSTAELDELFERKIKPWRFAKTETATERLIKSEESPTRL</sequence>
<evidence type="ECO:0000259" key="7">
    <source>
        <dbReference type="PROSITE" id="PS50850"/>
    </source>
</evidence>
<evidence type="ECO:0000256" key="1">
    <source>
        <dbReference type="ARBA" id="ARBA00004141"/>
    </source>
</evidence>
<keyword evidence="5 6" id="KW-0472">Membrane</keyword>
<dbReference type="PANTHER" id="PTHR48022:SF15">
    <property type="entry name" value="ALPHA-GLUCOSIDE TRANSPORTER, PUTATIVE (AFU_ORTHOLOGUE AFUA_5G00500)-RELATED"/>
    <property type="match status" value="1"/>
</dbReference>
<feature type="transmembrane region" description="Helical" evidence="6">
    <location>
        <begin position="163"/>
        <end position="185"/>
    </location>
</feature>
<keyword evidence="3 6" id="KW-0812">Transmembrane</keyword>
<dbReference type="EMBL" id="JAQJZL010000010">
    <property type="protein sequence ID" value="KAJ6034425.1"/>
    <property type="molecule type" value="Genomic_DNA"/>
</dbReference>
<dbReference type="InterPro" id="IPR020846">
    <property type="entry name" value="MFS_dom"/>
</dbReference>
<keyword evidence="9" id="KW-1185">Reference proteome</keyword>
<protein>
    <recommendedName>
        <fullName evidence="7">Major facilitator superfamily (MFS) profile domain-containing protein</fullName>
    </recommendedName>
</protein>
<dbReference type="Pfam" id="PF00083">
    <property type="entry name" value="Sugar_tr"/>
    <property type="match status" value="1"/>
</dbReference>
<organism evidence="8 9">
    <name type="scientific">Penicillium canescens</name>
    <dbReference type="NCBI Taxonomy" id="5083"/>
    <lineage>
        <taxon>Eukaryota</taxon>
        <taxon>Fungi</taxon>
        <taxon>Dikarya</taxon>
        <taxon>Ascomycota</taxon>
        <taxon>Pezizomycotina</taxon>
        <taxon>Eurotiomycetes</taxon>
        <taxon>Eurotiomycetidae</taxon>
        <taxon>Eurotiales</taxon>
        <taxon>Aspergillaceae</taxon>
        <taxon>Penicillium</taxon>
    </lineage>
</organism>
<dbReference type="Proteomes" id="UP001219568">
    <property type="component" value="Unassembled WGS sequence"/>
</dbReference>
<gene>
    <name evidence="8" type="ORF">N7460_008600</name>
</gene>
<feature type="transmembrane region" description="Helical" evidence="6">
    <location>
        <begin position="227"/>
        <end position="248"/>
    </location>
</feature>
<dbReference type="SUPFAM" id="SSF103473">
    <property type="entry name" value="MFS general substrate transporter"/>
    <property type="match status" value="1"/>
</dbReference>
<evidence type="ECO:0000256" key="4">
    <source>
        <dbReference type="ARBA" id="ARBA00022989"/>
    </source>
</evidence>
<dbReference type="GO" id="GO:0016020">
    <property type="term" value="C:membrane"/>
    <property type="evidence" value="ECO:0007669"/>
    <property type="project" value="UniProtKB-SubCell"/>
</dbReference>
<accession>A0AAD6I736</accession>